<evidence type="ECO:0000313" key="8">
    <source>
        <dbReference type="Proteomes" id="UP001491310"/>
    </source>
</evidence>
<dbReference type="EMBL" id="JALJOT010000018">
    <property type="protein sequence ID" value="KAK9901321.1"/>
    <property type="molecule type" value="Genomic_DNA"/>
</dbReference>
<dbReference type="SUPFAM" id="SSF103473">
    <property type="entry name" value="MFS general substrate transporter"/>
    <property type="match status" value="1"/>
</dbReference>
<evidence type="ECO:0000256" key="2">
    <source>
        <dbReference type="ARBA" id="ARBA00022692"/>
    </source>
</evidence>
<feature type="transmembrane region" description="Helical" evidence="5">
    <location>
        <begin position="21"/>
        <end position="42"/>
    </location>
</feature>
<keyword evidence="3 5" id="KW-1133">Transmembrane helix</keyword>
<dbReference type="Gene3D" id="1.20.1250.20">
    <property type="entry name" value="MFS general substrate transporter like domains"/>
    <property type="match status" value="2"/>
</dbReference>
<keyword evidence="8" id="KW-1185">Reference proteome</keyword>
<feature type="transmembrane region" description="Helical" evidence="5">
    <location>
        <begin position="367"/>
        <end position="385"/>
    </location>
</feature>
<evidence type="ECO:0000256" key="3">
    <source>
        <dbReference type="ARBA" id="ARBA00022989"/>
    </source>
</evidence>
<dbReference type="PANTHER" id="PTHR24064">
    <property type="entry name" value="SOLUTE CARRIER FAMILY 22 MEMBER"/>
    <property type="match status" value="1"/>
</dbReference>
<dbReference type="Proteomes" id="UP001491310">
    <property type="component" value="Unassembled WGS sequence"/>
</dbReference>
<feature type="transmembrane region" description="Helical" evidence="5">
    <location>
        <begin position="422"/>
        <end position="441"/>
    </location>
</feature>
<feature type="transmembrane region" description="Helical" evidence="5">
    <location>
        <begin position="158"/>
        <end position="183"/>
    </location>
</feature>
<evidence type="ECO:0000256" key="4">
    <source>
        <dbReference type="ARBA" id="ARBA00023136"/>
    </source>
</evidence>
<accession>A0ABR2YB61</accession>
<evidence type="ECO:0000259" key="6">
    <source>
        <dbReference type="PROSITE" id="PS50850"/>
    </source>
</evidence>
<feature type="transmembrane region" description="Helical" evidence="5">
    <location>
        <begin position="198"/>
        <end position="217"/>
    </location>
</feature>
<name>A0ABR2YB61_9CHLO</name>
<dbReference type="PROSITE" id="PS00217">
    <property type="entry name" value="SUGAR_TRANSPORT_2"/>
    <property type="match status" value="1"/>
</dbReference>
<organism evidence="7 8">
    <name type="scientific">Coccomyxa subellipsoidea</name>
    <dbReference type="NCBI Taxonomy" id="248742"/>
    <lineage>
        <taxon>Eukaryota</taxon>
        <taxon>Viridiplantae</taxon>
        <taxon>Chlorophyta</taxon>
        <taxon>core chlorophytes</taxon>
        <taxon>Trebouxiophyceae</taxon>
        <taxon>Trebouxiophyceae incertae sedis</taxon>
        <taxon>Coccomyxaceae</taxon>
        <taxon>Coccomyxa</taxon>
    </lineage>
</organism>
<feature type="transmembrane region" description="Helical" evidence="5">
    <location>
        <begin position="126"/>
        <end position="146"/>
    </location>
</feature>
<comment type="caution">
    <text evidence="7">The sequence shown here is derived from an EMBL/GenBank/DDBJ whole genome shotgun (WGS) entry which is preliminary data.</text>
</comment>
<feature type="transmembrane region" description="Helical" evidence="5">
    <location>
        <begin position="284"/>
        <end position="303"/>
    </location>
</feature>
<feature type="transmembrane region" description="Helical" evidence="5">
    <location>
        <begin position="93"/>
        <end position="114"/>
    </location>
</feature>
<dbReference type="PROSITE" id="PS50850">
    <property type="entry name" value="MFS"/>
    <property type="match status" value="1"/>
</dbReference>
<dbReference type="InterPro" id="IPR005829">
    <property type="entry name" value="Sugar_transporter_CS"/>
</dbReference>
<feature type="transmembrane region" description="Helical" evidence="5">
    <location>
        <begin position="488"/>
        <end position="511"/>
    </location>
</feature>
<keyword evidence="2 5" id="KW-0812">Transmembrane</keyword>
<comment type="subcellular location">
    <subcellularLocation>
        <location evidence="1">Membrane</location>
        <topology evidence="1">Multi-pass membrane protein</topology>
    </subcellularLocation>
</comment>
<evidence type="ECO:0000256" key="1">
    <source>
        <dbReference type="ARBA" id="ARBA00004141"/>
    </source>
</evidence>
<dbReference type="InterPro" id="IPR036259">
    <property type="entry name" value="MFS_trans_sf"/>
</dbReference>
<protein>
    <recommendedName>
        <fullName evidence="6">Major facilitator superfamily (MFS) profile domain-containing protein</fullName>
    </recommendedName>
</protein>
<feature type="transmembrane region" description="Helical" evidence="5">
    <location>
        <begin position="462"/>
        <end position="482"/>
    </location>
</feature>
<dbReference type="CDD" id="cd17364">
    <property type="entry name" value="MFS_PhT"/>
    <property type="match status" value="1"/>
</dbReference>
<feature type="domain" description="Major facilitator superfamily (MFS) profile" evidence="6">
    <location>
        <begin position="21"/>
        <end position="516"/>
    </location>
</feature>
<dbReference type="Pfam" id="PF00083">
    <property type="entry name" value="Sugar_tr"/>
    <property type="match status" value="2"/>
</dbReference>
<evidence type="ECO:0000256" key="5">
    <source>
        <dbReference type="SAM" id="Phobius"/>
    </source>
</evidence>
<evidence type="ECO:0000313" key="7">
    <source>
        <dbReference type="EMBL" id="KAK9901321.1"/>
    </source>
</evidence>
<dbReference type="InterPro" id="IPR020846">
    <property type="entry name" value="MFS_dom"/>
</dbReference>
<dbReference type="InterPro" id="IPR005828">
    <property type="entry name" value="MFS_sugar_transport-like"/>
</dbReference>
<keyword evidence="4 5" id="KW-0472">Membrane</keyword>
<feature type="transmembrane region" description="Helical" evidence="5">
    <location>
        <begin position="397"/>
        <end position="416"/>
    </location>
</feature>
<sequence>MSNRVREELNTAKFGWFHIKAILVAGIGFYTDAYDLFVIGIAKPMMAIVYYPHLNGKLNRWDDLWITGVALVGALIGQVFFGFLGDYLGRKKVYLLTLLIMITATIGQCFAASTFKGIGMVAELCIWRFILGIGIGGDYPLSATIASEYSSSKWRGAFVASVFAMQGFGILSAAIVSCVTIAAFKNSIINYDINYLDYVWRIIIGFGAIPTILTIYLRSRLPETPRFSQDVERDEAKALKNTIAVKSNEGDFIEDYSAGHKMDRISGKSLNRYMTFPSILRNRNLWVLFGTTSTWFLLDIAFYSQNLFLPNILEGIGFNPSINLPAAKCVKAHNCPHYDLPIPPFGSNYTCHGKCAEQVYDKMFKTAAGNAITACLGTVPGYWFTVALVDTVGRVKIQYMGFTIMTVILIILAAAINQIKAVSIWFFIVMYALTFFFANFGPNATTFVTPVELFTTKYRSTLHGISAACGKAGAIVGAFGFGQLFLTAGISTTLAILAATNFLGLCCTIFVPETKGMHLEDAALYSKSHFSGMLSSCGIEQVNPAIEDAQAAGNGPIDQPIKEQKLDA</sequence>
<gene>
    <name evidence="7" type="ORF">WJX75_006338</name>
</gene>
<reference evidence="7 8" key="1">
    <citation type="journal article" date="2024" name="Nat. Commun.">
        <title>Phylogenomics reveals the evolutionary origins of lichenization in chlorophyte algae.</title>
        <authorList>
            <person name="Puginier C."/>
            <person name="Libourel C."/>
            <person name="Otte J."/>
            <person name="Skaloud P."/>
            <person name="Haon M."/>
            <person name="Grisel S."/>
            <person name="Petersen M."/>
            <person name="Berrin J.G."/>
            <person name="Delaux P.M."/>
            <person name="Dal Grande F."/>
            <person name="Keller J."/>
        </authorList>
    </citation>
    <scope>NUCLEOTIDE SEQUENCE [LARGE SCALE GENOMIC DNA]</scope>
    <source>
        <strain evidence="7 8">SAG 216-7</strain>
    </source>
</reference>
<proteinExistence type="predicted"/>
<feature type="transmembrane region" description="Helical" evidence="5">
    <location>
        <begin position="64"/>
        <end position="84"/>
    </location>
</feature>